<sequence length="37" mass="4094">MAGDRIAIVWNPSKTAREDLRKALPATDAALTWHETS</sequence>
<name>A0A850CFK0_9ACTN</name>
<organism evidence="1 2">
    <name type="scientific">Glycomyces artemisiae</name>
    <dbReference type="NCBI Taxonomy" id="1076443"/>
    <lineage>
        <taxon>Bacteria</taxon>
        <taxon>Bacillati</taxon>
        <taxon>Actinomycetota</taxon>
        <taxon>Actinomycetes</taxon>
        <taxon>Glycomycetales</taxon>
        <taxon>Glycomycetaceae</taxon>
        <taxon>Glycomyces</taxon>
    </lineage>
</organism>
<keyword evidence="1" id="KW-0418">Kinase</keyword>
<accession>A0A850CFK0</accession>
<dbReference type="GO" id="GO:0016301">
    <property type="term" value="F:kinase activity"/>
    <property type="evidence" value="ECO:0007669"/>
    <property type="project" value="UniProtKB-KW"/>
</dbReference>
<evidence type="ECO:0000313" key="2">
    <source>
        <dbReference type="Proteomes" id="UP000574690"/>
    </source>
</evidence>
<comment type="caution">
    <text evidence="1">The sequence shown here is derived from an EMBL/GenBank/DDBJ whole genome shotgun (WGS) entry which is preliminary data.</text>
</comment>
<proteinExistence type="predicted"/>
<reference evidence="1 2" key="1">
    <citation type="submission" date="2020-05" db="EMBL/GenBank/DDBJ databases">
        <title>DNA-SIP metagenomic assembled genomes.</title>
        <authorList>
            <person name="Yu J."/>
        </authorList>
    </citation>
    <scope>NUCLEOTIDE SEQUENCE [LARGE SCALE GENOMIC DNA]</scope>
    <source>
        <strain evidence="1">Bin5.27</strain>
    </source>
</reference>
<dbReference type="Proteomes" id="UP000574690">
    <property type="component" value="Unassembled WGS sequence"/>
</dbReference>
<keyword evidence="1" id="KW-0808">Transferase</keyword>
<evidence type="ECO:0000313" key="1">
    <source>
        <dbReference type="EMBL" id="NUQ90690.1"/>
    </source>
</evidence>
<dbReference type="EMBL" id="JABFXE010000828">
    <property type="protein sequence ID" value="NUQ90690.1"/>
    <property type="molecule type" value="Genomic_DNA"/>
</dbReference>
<dbReference type="AlphaFoldDB" id="A0A850CFK0"/>
<protein>
    <submittedName>
        <fullName evidence="1">Diacylglycerol kinase</fullName>
    </submittedName>
</protein>
<gene>
    <name evidence="1" type="ORF">HOQ43_19780</name>
</gene>
<feature type="non-terminal residue" evidence="1">
    <location>
        <position position="37"/>
    </location>
</feature>